<feature type="compositionally biased region" description="Low complexity" evidence="1">
    <location>
        <begin position="355"/>
        <end position="388"/>
    </location>
</feature>
<dbReference type="InterPro" id="IPR013783">
    <property type="entry name" value="Ig-like_fold"/>
</dbReference>
<sequence length="786" mass="86256">MQSGFGRAQLCNPRAPFPSVCPPRSVAGLNQLVSAADHPEAYYQNCTTTDNKQFHHHPRTKIESCEQHAFLCLCVCVCGRGPYSLPSGHHQTTALQITNFRIPSFVPSNLPTIPTYVGPNQHQQAPADLAKPILFDCDYDYKPEEDARLTVKWFKNKEAEPFYQWLPELNVRHFADWIKPLVNQTFVSDPLDPLKRFRSLLIRRLSMNLTGQYTCLVSSLANQDMRQSTLVVYQPPRSFTFEHRIYPAPAAFVSPSPSPVSSRPTIANNQQVATRNYQPSPTVFGGSGGDSSTHTFASQQPFMRPAPSPTQFKGLPPANSANPYQWPMETQRGSPQQAANSQQAGPPAAATIVRPPNNNSQNQSLPQTTSANQQQQQQATNSVASTTTKIVYTHDGRPIKRRLRRQLDKIDQQLAANEAAAAAQLQLAQQRAAQISSWQLRKKLGTADATSQDGGIIGPAQNSSYFTPPAYQHFQQAFNFNGAQQQQQQQQAQRNQNYAIQLHHFQCQATQALPGEPDGVVLLALDQLQLLAAALRPAIAVAGGQRRGTASDAAAPAGHPFRHNSERDRRLEREPAELLAAVPARGRRRETSAWPGRAGLVSAAAAAAAAAADRHKYDPALPSGPANVVRVPFGANRDRVRATQADQYQRGSRRRHRPAAEPTAGPTTRRGLVSLALALAIVALARRSCAMIDLARAVRRELQPGPAREVGDNLSGEPDWLPGHQLCLVHPETNLTWASQWPRWLAEAAVDTLARRSLSRPLGLDLIRCSIGFEPESEPSPPKSLS</sequence>
<feature type="region of interest" description="Disordered" evidence="1">
    <location>
        <begin position="276"/>
        <end position="397"/>
    </location>
</feature>
<dbReference type="SUPFAM" id="SSF48726">
    <property type="entry name" value="Immunoglobulin"/>
    <property type="match status" value="1"/>
</dbReference>
<feature type="compositionally biased region" description="Polar residues" evidence="1">
    <location>
        <begin position="290"/>
        <end position="301"/>
    </location>
</feature>
<feature type="compositionally biased region" description="Polar residues" evidence="1">
    <location>
        <begin position="331"/>
        <end position="344"/>
    </location>
</feature>
<name>A0A8S0SET0_OLEEU</name>
<gene>
    <name evidence="3" type="ORF">OLEA9_A117577</name>
</gene>
<feature type="domain" description="Ig-like" evidence="2">
    <location>
        <begin position="111"/>
        <end position="232"/>
    </location>
</feature>
<comment type="caution">
    <text evidence="3">The sequence shown here is derived from an EMBL/GenBank/DDBJ whole genome shotgun (WGS) entry which is preliminary data.</text>
</comment>
<dbReference type="AlphaFoldDB" id="A0A8S0SET0"/>
<dbReference type="PROSITE" id="PS50835">
    <property type="entry name" value="IG_LIKE"/>
    <property type="match status" value="1"/>
</dbReference>
<dbReference type="InterPro" id="IPR036179">
    <property type="entry name" value="Ig-like_dom_sf"/>
</dbReference>
<keyword evidence="4" id="KW-1185">Reference proteome</keyword>
<feature type="region of interest" description="Disordered" evidence="1">
    <location>
        <begin position="547"/>
        <end position="570"/>
    </location>
</feature>
<protein>
    <submittedName>
        <fullName evidence="3">Uncharacterized protein LOC111087890</fullName>
    </submittedName>
</protein>
<dbReference type="OrthoDB" id="6478865at2759"/>
<accession>A0A8S0SET0</accession>
<dbReference type="Gene3D" id="2.60.40.10">
    <property type="entry name" value="Immunoglobulins"/>
    <property type="match status" value="1"/>
</dbReference>
<evidence type="ECO:0000313" key="4">
    <source>
        <dbReference type="Proteomes" id="UP000594638"/>
    </source>
</evidence>
<reference evidence="3 4" key="1">
    <citation type="submission" date="2019-12" db="EMBL/GenBank/DDBJ databases">
        <authorList>
            <person name="Alioto T."/>
            <person name="Alioto T."/>
            <person name="Gomez Garrido J."/>
        </authorList>
    </citation>
    <scope>NUCLEOTIDE SEQUENCE [LARGE SCALE GENOMIC DNA]</scope>
</reference>
<dbReference type="InterPro" id="IPR007110">
    <property type="entry name" value="Ig-like_dom"/>
</dbReference>
<dbReference type="EMBL" id="CACTIH010004549">
    <property type="protein sequence ID" value="CAA2990996.1"/>
    <property type="molecule type" value="Genomic_DNA"/>
</dbReference>
<evidence type="ECO:0000313" key="3">
    <source>
        <dbReference type="EMBL" id="CAA2990996.1"/>
    </source>
</evidence>
<evidence type="ECO:0000256" key="1">
    <source>
        <dbReference type="SAM" id="MobiDB-lite"/>
    </source>
</evidence>
<dbReference type="Gramene" id="OE9A117577T1">
    <property type="protein sequence ID" value="OE9A117577C1"/>
    <property type="gene ID" value="OE9A117577"/>
</dbReference>
<feature type="region of interest" description="Disordered" evidence="1">
    <location>
        <begin position="638"/>
        <end position="667"/>
    </location>
</feature>
<dbReference type="Proteomes" id="UP000594638">
    <property type="component" value="Unassembled WGS sequence"/>
</dbReference>
<dbReference type="PANTHER" id="PTHR21261">
    <property type="entry name" value="BEAT PROTEIN"/>
    <property type="match status" value="1"/>
</dbReference>
<proteinExistence type="predicted"/>
<organism evidence="3 4">
    <name type="scientific">Olea europaea subsp. europaea</name>
    <dbReference type="NCBI Taxonomy" id="158383"/>
    <lineage>
        <taxon>Eukaryota</taxon>
        <taxon>Viridiplantae</taxon>
        <taxon>Streptophyta</taxon>
        <taxon>Embryophyta</taxon>
        <taxon>Tracheophyta</taxon>
        <taxon>Spermatophyta</taxon>
        <taxon>Magnoliopsida</taxon>
        <taxon>eudicotyledons</taxon>
        <taxon>Gunneridae</taxon>
        <taxon>Pentapetalae</taxon>
        <taxon>asterids</taxon>
        <taxon>lamiids</taxon>
        <taxon>Lamiales</taxon>
        <taxon>Oleaceae</taxon>
        <taxon>Oleeae</taxon>
        <taxon>Olea</taxon>
    </lineage>
</organism>
<evidence type="ECO:0000259" key="2">
    <source>
        <dbReference type="PROSITE" id="PS50835"/>
    </source>
</evidence>